<dbReference type="eggNOG" id="COG0616">
    <property type="taxonomic scope" value="Bacteria"/>
</dbReference>
<dbReference type="OrthoDB" id="1493005at2"/>
<dbReference type="Gene3D" id="3.90.226.10">
    <property type="entry name" value="2-enoyl-CoA Hydratase, Chain A, domain 1"/>
    <property type="match status" value="1"/>
</dbReference>
<keyword evidence="2" id="KW-1185">Reference proteome</keyword>
<dbReference type="InterPro" id="IPR029045">
    <property type="entry name" value="ClpP/crotonase-like_dom_sf"/>
</dbReference>
<dbReference type="Pfam" id="PF01972">
    <property type="entry name" value="SDH_protease"/>
    <property type="match status" value="1"/>
</dbReference>
<dbReference type="AlphaFoldDB" id="E9SGT6"/>
<evidence type="ECO:0000313" key="2">
    <source>
        <dbReference type="Proteomes" id="UP000004259"/>
    </source>
</evidence>
<dbReference type="InterPro" id="IPR002825">
    <property type="entry name" value="Pept_S49_ser-pept_pro"/>
</dbReference>
<dbReference type="PANTHER" id="PTHR35984:SF1">
    <property type="entry name" value="PERIPLASMIC SERINE PROTEASE"/>
    <property type="match status" value="1"/>
</dbReference>
<comment type="caution">
    <text evidence="1">The sequence shown here is derived from an EMBL/GenBank/DDBJ whole genome shotgun (WGS) entry which is preliminary data.</text>
</comment>
<name>E9SGT6_RUMAL</name>
<gene>
    <name evidence="1" type="ORF">CUS_4647</name>
</gene>
<dbReference type="Proteomes" id="UP000004259">
    <property type="component" value="Unassembled WGS sequence"/>
</dbReference>
<organism evidence="1 2">
    <name type="scientific">Ruminococcus albus 8</name>
    <dbReference type="NCBI Taxonomy" id="246199"/>
    <lineage>
        <taxon>Bacteria</taxon>
        <taxon>Bacillati</taxon>
        <taxon>Bacillota</taxon>
        <taxon>Clostridia</taxon>
        <taxon>Eubacteriales</taxon>
        <taxon>Oscillospiraceae</taxon>
        <taxon>Ruminococcus</taxon>
    </lineage>
</organism>
<dbReference type="RefSeq" id="WP_002852678.1">
    <property type="nucleotide sequence ID" value="NZ_ADKM02000129.1"/>
</dbReference>
<protein>
    <submittedName>
        <fullName evidence="1">Conserved domain protein</fullName>
    </submittedName>
</protein>
<reference evidence="1 2" key="1">
    <citation type="submission" date="2011-02" db="EMBL/GenBank/DDBJ databases">
        <authorList>
            <person name="Nelson K.E."/>
            <person name="Sutton G."/>
            <person name="Torralba M."/>
            <person name="Durkin S."/>
            <person name="Harkins D."/>
            <person name="Montgomery R."/>
            <person name="Ziemer C."/>
            <person name="Klaassens E."/>
            <person name="Ocuiv P."/>
            <person name="Morrison M."/>
        </authorList>
    </citation>
    <scope>NUCLEOTIDE SEQUENCE [LARGE SCALE GENOMIC DNA]</scope>
    <source>
        <strain evidence="1 2">8</strain>
    </source>
</reference>
<dbReference type="SUPFAM" id="SSF52096">
    <property type="entry name" value="ClpP/crotonase"/>
    <property type="match status" value="1"/>
</dbReference>
<accession>E9SGT6</accession>
<proteinExistence type="predicted"/>
<dbReference type="EMBL" id="ADKM02000129">
    <property type="protein sequence ID" value="EGC01510.1"/>
    <property type="molecule type" value="Genomic_DNA"/>
</dbReference>
<evidence type="ECO:0000313" key="1">
    <source>
        <dbReference type="EMBL" id="EGC01510.1"/>
    </source>
</evidence>
<sequence length="351" mass="39440">MYQNRAELYNQLEKELESKVLVYITGDRKNMSAQIAPDVIDYFINQLDKIGPCPKISLYLYTRGGSTSAAWNIVNLLRMYCENLQVIIPHKAHSAGTIISLGANEIIMTKQATLSPIDPSINTPLNPIIPGSLLKDTMPVSVEAVKGYMELAKDELNLSDQIPLSNVFLKLTEFVHPLVLGEVYRSRAQIKMLAKRLLINQIHDPNQLDRIIDFLCSESGSHDYTINRREASGDLQLNIKKPTEDQYKIIKSIYDDISQELQLTQGFNYQEITGAYVARRSLLESIIGGSDYFVTEGEVIHSTDPNGNETLQVKTSFEGWRHENSVSEGSSLSISDGEEEINYGTTDEFQI</sequence>
<dbReference type="PANTHER" id="PTHR35984">
    <property type="entry name" value="PERIPLASMIC SERINE PROTEASE"/>
    <property type="match status" value="1"/>
</dbReference>
<dbReference type="GO" id="GO:0016020">
    <property type="term" value="C:membrane"/>
    <property type="evidence" value="ECO:0007669"/>
    <property type="project" value="InterPro"/>
</dbReference>